<evidence type="ECO:0000313" key="2">
    <source>
        <dbReference type="EMBL" id="KAF9505953.1"/>
    </source>
</evidence>
<reference evidence="2" key="1">
    <citation type="journal article" date="2020" name="Nat. Commun.">
        <title>Large-scale genome sequencing of mycorrhizal fungi provides insights into the early evolution of symbiotic traits.</title>
        <authorList>
            <person name="Miyauchi S."/>
            <person name="Kiss E."/>
            <person name="Kuo A."/>
            <person name="Drula E."/>
            <person name="Kohler A."/>
            <person name="Sanchez-Garcia M."/>
            <person name="Morin E."/>
            <person name="Andreopoulos B."/>
            <person name="Barry K.W."/>
            <person name="Bonito G."/>
            <person name="Buee M."/>
            <person name="Carver A."/>
            <person name="Chen C."/>
            <person name="Cichocki N."/>
            <person name="Clum A."/>
            <person name="Culley D."/>
            <person name="Crous P.W."/>
            <person name="Fauchery L."/>
            <person name="Girlanda M."/>
            <person name="Hayes R.D."/>
            <person name="Keri Z."/>
            <person name="LaButti K."/>
            <person name="Lipzen A."/>
            <person name="Lombard V."/>
            <person name="Magnuson J."/>
            <person name="Maillard F."/>
            <person name="Murat C."/>
            <person name="Nolan M."/>
            <person name="Ohm R.A."/>
            <person name="Pangilinan J."/>
            <person name="Pereira M.F."/>
            <person name="Perotto S."/>
            <person name="Peter M."/>
            <person name="Pfister S."/>
            <person name="Riley R."/>
            <person name="Sitrit Y."/>
            <person name="Stielow J.B."/>
            <person name="Szollosi G."/>
            <person name="Zifcakova L."/>
            <person name="Stursova M."/>
            <person name="Spatafora J.W."/>
            <person name="Tedersoo L."/>
            <person name="Vaario L.M."/>
            <person name="Yamada A."/>
            <person name="Yan M."/>
            <person name="Wang P."/>
            <person name="Xu J."/>
            <person name="Bruns T."/>
            <person name="Baldrian P."/>
            <person name="Vilgalys R."/>
            <person name="Dunand C."/>
            <person name="Henrissat B."/>
            <person name="Grigoriev I.V."/>
            <person name="Hibbett D."/>
            <person name="Nagy L.G."/>
            <person name="Martin F.M."/>
        </authorList>
    </citation>
    <scope>NUCLEOTIDE SEQUENCE</scope>
    <source>
        <strain evidence="2">UP504</strain>
    </source>
</reference>
<comment type="caution">
    <text evidence="2">The sequence shown here is derived from an EMBL/GenBank/DDBJ whole genome shotgun (WGS) entry which is preliminary data.</text>
</comment>
<name>A0A9P6AHM7_9AGAM</name>
<protein>
    <submittedName>
        <fullName evidence="2">Uncharacterized protein</fullName>
    </submittedName>
</protein>
<dbReference type="EMBL" id="MU129130">
    <property type="protein sequence ID" value="KAF9505953.1"/>
    <property type="molecule type" value="Genomic_DNA"/>
</dbReference>
<sequence length="305" mass="33107">MTEVADSETDSSLHYDSVSTSTSASSLSHPKLVYRAGYAVDEATGLEAYRELKEHARGLRHKLDCLEAVGPEVYNLLDSTSFALGGRGCGPCRPLGGVTPKSLSSEDAHTAAQSCLDLLKKFEITNVEVEFRESIYTQSAGPSLPQTRFQLKTRLSTFAALLLPRLGSIATQATSHAEAAEIYGGKIEGLQERGGGEDNDDVKKATRERKTLRGCWMMRTRQSKPLMSSATKPLEDGGFTEDYAVVELDSSKIAKTFMGNVIDLGTKIPGDDFTRKMCPRRDAATTLNIPVAASSSFKVLSRNTR</sequence>
<accession>A0A9P6AHM7</accession>
<evidence type="ECO:0000313" key="3">
    <source>
        <dbReference type="Proteomes" id="UP000886523"/>
    </source>
</evidence>
<feature type="region of interest" description="Disordered" evidence="1">
    <location>
        <begin position="1"/>
        <end position="24"/>
    </location>
</feature>
<evidence type="ECO:0000256" key="1">
    <source>
        <dbReference type="SAM" id="MobiDB-lite"/>
    </source>
</evidence>
<organism evidence="2 3">
    <name type="scientific">Hydnum rufescens UP504</name>
    <dbReference type="NCBI Taxonomy" id="1448309"/>
    <lineage>
        <taxon>Eukaryota</taxon>
        <taxon>Fungi</taxon>
        <taxon>Dikarya</taxon>
        <taxon>Basidiomycota</taxon>
        <taxon>Agaricomycotina</taxon>
        <taxon>Agaricomycetes</taxon>
        <taxon>Cantharellales</taxon>
        <taxon>Hydnaceae</taxon>
        <taxon>Hydnum</taxon>
    </lineage>
</organism>
<dbReference type="Proteomes" id="UP000886523">
    <property type="component" value="Unassembled WGS sequence"/>
</dbReference>
<gene>
    <name evidence="2" type="ORF">BS47DRAFT_1430935</name>
</gene>
<keyword evidence="3" id="KW-1185">Reference proteome</keyword>
<proteinExistence type="predicted"/>
<dbReference type="OrthoDB" id="5424209at2759"/>
<dbReference type="AlphaFoldDB" id="A0A9P6AHM7"/>